<gene>
    <name evidence="2" type="ORF">F9U64_05835</name>
</gene>
<organism evidence="2 3">
    <name type="scientific">Gracilibacillus oryzae</name>
    <dbReference type="NCBI Taxonomy" id="1672701"/>
    <lineage>
        <taxon>Bacteria</taxon>
        <taxon>Bacillati</taxon>
        <taxon>Bacillota</taxon>
        <taxon>Bacilli</taxon>
        <taxon>Bacillales</taxon>
        <taxon>Bacillaceae</taxon>
        <taxon>Gracilibacillus</taxon>
    </lineage>
</organism>
<dbReference type="RefSeq" id="WP_153402069.1">
    <property type="nucleotide sequence ID" value="NZ_ML762426.1"/>
</dbReference>
<comment type="caution">
    <text evidence="2">The sequence shown here is derived from an EMBL/GenBank/DDBJ whole genome shotgun (WGS) entry which is preliminary data.</text>
</comment>
<dbReference type="GO" id="GO:0050660">
    <property type="term" value="F:flavin adenine dinucleotide binding"/>
    <property type="evidence" value="ECO:0007669"/>
    <property type="project" value="TreeGrafter"/>
</dbReference>
<dbReference type="GO" id="GO:0004497">
    <property type="term" value="F:monooxygenase activity"/>
    <property type="evidence" value="ECO:0007669"/>
    <property type="project" value="UniProtKB-KW"/>
</dbReference>
<dbReference type="SUPFAM" id="SSF51905">
    <property type="entry name" value="FAD/NAD(P)-binding domain"/>
    <property type="match status" value="1"/>
</dbReference>
<dbReference type="Pfam" id="PF13738">
    <property type="entry name" value="Pyr_redox_3"/>
    <property type="match status" value="1"/>
</dbReference>
<dbReference type="PANTHER" id="PTHR43539:SF91">
    <property type="entry name" value="FAD-DEPENDENT URATE HYDROXYLASE"/>
    <property type="match status" value="1"/>
</dbReference>
<keyword evidence="1" id="KW-0560">Oxidoreductase</keyword>
<keyword evidence="2" id="KW-0503">Monooxygenase</keyword>
<reference evidence="2 3" key="1">
    <citation type="submission" date="2019-10" db="EMBL/GenBank/DDBJ databases">
        <title>Gracilibacillus sp. nov. isolated from rice seeds.</title>
        <authorList>
            <person name="He S."/>
        </authorList>
    </citation>
    <scope>NUCLEOTIDE SEQUENCE [LARGE SCALE GENOMIC DNA]</scope>
    <source>
        <strain evidence="2 3">TD8</strain>
    </source>
</reference>
<evidence type="ECO:0000313" key="2">
    <source>
        <dbReference type="EMBL" id="KAB8138258.1"/>
    </source>
</evidence>
<dbReference type="AlphaFoldDB" id="A0A7C8KTQ6"/>
<keyword evidence="3" id="KW-1185">Reference proteome</keyword>
<dbReference type="OrthoDB" id="9778740at2"/>
<sequence length="478" mass="54298">MSLEDLNKQVKKDLSFLNIPEQSWLKSDTHNDSHVYDAIIIGAGQSGLGAAFALMREKITNILVIDENKEGSEGPWETYARMMTLRTPKKLTSIDLGIPSLTFRAWWEAQFGESGWDALDKIPRHDWMNYLRWYRQILRIPVKNEVTLKLIEPIKQGVFQLHTTEQGKHSELLLARKVILATGIQGGGEWHVPDFITNHVPREYYAHTSSSIDFSLLQDKKIAILGGGASAFDNANFALTAGVKEADVFMRRKDFPRINPIRFMEPSGMIDRYHTFSDQQKYKIMAHFFQHNQPPTNDTYDRASTKQGFHLHIGEPWKKVEAADNGVKVYTDKGAYDFDFLLVSTGLITDPALRPELKLIEPYILRWADCYNAPAENANPLLDAHPYLSEGFALQAKEKKWEKLIHGIFAFNYSAIINSGLSASALSGLRFALPKLASAVADQLFMEEQDKILADYFEYKEEEFTGTITAEKEMLIKG</sequence>
<dbReference type="InterPro" id="IPR036188">
    <property type="entry name" value="FAD/NAD-bd_sf"/>
</dbReference>
<proteinExistence type="predicted"/>
<dbReference type="Gene3D" id="3.50.50.60">
    <property type="entry name" value="FAD/NAD(P)-binding domain"/>
    <property type="match status" value="1"/>
</dbReference>
<evidence type="ECO:0000313" key="3">
    <source>
        <dbReference type="Proteomes" id="UP000480246"/>
    </source>
</evidence>
<accession>A0A7C8KTQ6</accession>
<dbReference type="InterPro" id="IPR050982">
    <property type="entry name" value="Auxin_biosynth/cation_transpt"/>
</dbReference>
<dbReference type="PANTHER" id="PTHR43539">
    <property type="entry name" value="FLAVIN-BINDING MONOOXYGENASE-LIKE PROTEIN (AFU_ORTHOLOGUE AFUA_4G09220)"/>
    <property type="match status" value="1"/>
</dbReference>
<name>A0A7C8KTQ6_9BACI</name>
<dbReference type="EMBL" id="WEID01000022">
    <property type="protein sequence ID" value="KAB8138258.1"/>
    <property type="molecule type" value="Genomic_DNA"/>
</dbReference>
<protein>
    <submittedName>
        <fullName evidence="2">SidA/IucD/PvdA family monooxygenase</fullName>
    </submittedName>
</protein>
<evidence type="ECO:0000256" key="1">
    <source>
        <dbReference type="ARBA" id="ARBA00023002"/>
    </source>
</evidence>
<dbReference type="Proteomes" id="UP000480246">
    <property type="component" value="Unassembled WGS sequence"/>
</dbReference>